<dbReference type="EMBL" id="DRBS01000158">
    <property type="protein sequence ID" value="HDD44031.1"/>
    <property type="molecule type" value="Genomic_DNA"/>
</dbReference>
<evidence type="ECO:0000313" key="1">
    <source>
        <dbReference type="EMBL" id="HDD44031.1"/>
    </source>
</evidence>
<protein>
    <recommendedName>
        <fullName evidence="2">DUF86 domain-containing protein</fullName>
    </recommendedName>
</protein>
<organism evidence="1">
    <name type="scientific">Desulfofervidus auxilii</name>
    <dbReference type="NCBI Taxonomy" id="1621989"/>
    <lineage>
        <taxon>Bacteria</taxon>
        <taxon>Pseudomonadati</taxon>
        <taxon>Thermodesulfobacteriota</taxon>
        <taxon>Candidatus Desulfofervidia</taxon>
        <taxon>Candidatus Desulfofervidales</taxon>
        <taxon>Candidatus Desulfofervidaceae</taxon>
        <taxon>Candidatus Desulfofervidus</taxon>
    </lineage>
</organism>
<accession>A0A7C0Y919</accession>
<gene>
    <name evidence="1" type="ORF">ENG63_04115</name>
</gene>
<evidence type="ECO:0008006" key="2">
    <source>
        <dbReference type="Google" id="ProtNLM"/>
    </source>
</evidence>
<proteinExistence type="predicted"/>
<dbReference type="Proteomes" id="UP000886289">
    <property type="component" value="Unassembled WGS sequence"/>
</dbReference>
<comment type="caution">
    <text evidence="1">The sequence shown here is derived from an EMBL/GenBank/DDBJ whole genome shotgun (WGS) entry which is preliminary data.</text>
</comment>
<dbReference type="AlphaFoldDB" id="A0A7C0Y919"/>
<reference evidence="1" key="1">
    <citation type="journal article" date="2020" name="mSystems">
        <title>Genome- and Community-Level Interaction Insights into Carbon Utilization and Element Cycling Functions of Hydrothermarchaeota in Hydrothermal Sediment.</title>
        <authorList>
            <person name="Zhou Z."/>
            <person name="Liu Y."/>
            <person name="Xu W."/>
            <person name="Pan J."/>
            <person name="Luo Z.H."/>
            <person name="Li M."/>
        </authorList>
    </citation>
    <scope>NUCLEOTIDE SEQUENCE [LARGE SCALE GENOMIC DNA]</scope>
    <source>
        <strain evidence="1">HyVt-233</strain>
    </source>
</reference>
<sequence length="153" mass="18370">MEELKNYMYLPEDITNFINKLIKIEIKIRTYEEILKIGARDDLLAREIMNLCRSSLLDTLIWARLVLPPQNFKEYKERVDRIINEIDKSTTKTIKDMTLDVYTFTVLNILDALKYAKMKVYPMLIREIINNLDTSLVRREKEEEEGLRIRRRI</sequence>
<name>A0A7C0Y919_DESA2</name>